<feature type="compositionally biased region" description="Acidic residues" evidence="1">
    <location>
        <begin position="17"/>
        <end position="33"/>
    </location>
</feature>
<proteinExistence type="predicted"/>
<evidence type="ECO:0000256" key="1">
    <source>
        <dbReference type="SAM" id="MobiDB-lite"/>
    </source>
</evidence>
<dbReference type="SUPFAM" id="SSF82708">
    <property type="entry name" value="R3H domain"/>
    <property type="match status" value="1"/>
</dbReference>
<dbReference type="Proteomes" id="UP000266841">
    <property type="component" value="Unassembled WGS sequence"/>
</dbReference>
<dbReference type="PROSITE" id="PS51673">
    <property type="entry name" value="SUZ"/>
    <property type="match status" value="1"/>
</dbReference>
<dbReference type="InterPro" id="IPR051937">
    <property type="entry name" value="R3H_domain_containing"/>
</dbReference>
<feature type="region of interest" description="Disordered" evidence="1">
    <location>
        <begin position="279"/>
        <end position="327"/>
    </location>
</feature>
<feature type="compositionally biased region" description="Low complexity" evidence="1">
    <location>
        <begin position="529"/>
        <end position="548"/>
    </location>
</feature>
<feature type="compositionally biased region" description="Polar residues" evidence="1">
    <location>
        <begin position="370"/>
        <end position="379"/>
    </location>
</feature>
<feature type="compositionally biased region" description="Low complexity" evidence="1">
    <location>
        <begin position="508"/>
        <end position="520"/>
    </location>
</feature>
<name>K0TPT2_THAOC</name>
<dbReference type="OMA" id="MAPCNDE"/>
<dbReference type="Gene3D" id="3.30.1370.50">
    <property type="entry name" value="R3H-like domain"/>
    <property type="match status" value="1"/>
</dbReference>
<evidence type="ECO:0000259" key="2">
    <source>
        <dbReference type="PROSITE" id="PS51673"/>
    </source>
</evidence>
<gene>
    <name evidence="3" type="ORF">THAOC_03456</name>
</gene>
<feature type="compositionally biased region" description="Basic and acidic residues" evidence="1">
    <location>
        <begin position="298"/>
        <end position="312"/>
    </location>
</feature>
<feature type="region of interest" description="Disordered" evidence="1">
    <location>
        <begin position="340"/>
        <end position="569"/>
    </location>
</feature>
<evidence type="ECO:0000313" key="3">
    <source>
        <dbReference type="EMBL" id="EJK74842.1"/>
    </source>
</evidence>
<feature type="compositionally biased region" description="Low complexity" evidence="1">
    <location>
        <begin position="380"/>
        <end position="393"/>
    </location>
</feature>
<feature type="region of interest" description="Disordered" evidence="1">
    <location>
        <begin position="1"/>
        <end position="49"/>
    </location>
</feature>
<sequence length="569" mass="60545">MAEEEKKVDYAPSPTAEEGDDADPWLTSVDDEGGGGAVPNGKARAGSSSAAARASGRATAWNPIEEVDSALLSGLIDARERKALYRLEQSMIEFMKDDASSYMEVGGAYNAIVVKQSSIPISEAGDRDGEIPLVSRQGLDALIHEQQRGQKQTSFQRLILHRLADRFGILREQINNVAPDGRLVDAGGITQYTQNFSPGLIRLVKTDGSSMPRNLIIDVDLSLLTNYRNPRANRNFQNGYGGYASGGGYTNGYQNSGYGQFDDGTAQITDQMGSATLGSNEATAAAAPKKSKKKMVIMKRDSSTGDAKDKSKSKGKKKTKKKIEDKEKAYEEARARIFGDAGGSGEADEGGDEVVVRSSAAAAAAAAAQDCSTPQHSRQSSFSAGSDSGSPDAAVEDRVASRAEQSPGEADSASRSYYKKKLGSGSNGGGNGGRVRAVVRNPQQEANDPDFRRRNDVRPRMVQGYNNGGGYGGYGGHSQQQQGYGGGNYGHSHHHSQQQGYGGGYGGYPQDYGQDYYGQQQQGGGGGYHHQYPHNGGHQQYQAHQGYHPQGGRGRGQSAPSQEDFPALG</sequence>
<feature type="compositionally biased region" description="Basic and acidic residues" evidence="1">
    <location>
        <begin position="449"/>
        <end position="459"/>
    </location>
</feature>
<organism evidence="3 4">
    <name type="scientific">Thalassiosira oceanica</name>
    <name type="common">Marine diatom</name>
    <dbReference type="NCBI Taxonomy" id="159749"/>
    <lineage>
        <taxon>Eukaryota</taxon>
        <taxon>Sar</taxon>
        <taxon>Stramenopiles</taxon>
        <taxon>Ochrophyta</taxon>
        <taxon>Bacillariophyta</taxon>
        <taxon>Coscinodiscophyceae</taxon>
        <taxon>Thalassiosirophycidae</taxon>
        <taxon>Thalassiosirales</taxon>
        <taxon>Thalassiosiraceae</taxon>
        <taxon>Thalassiosira</taxon>
    </lineage>
</organism>
<protein>
    <recommendedName>
        <fullName evidence="2">SUZ domain-containing protein</fullName>
    </recommendedName>
</protein>
<evidence type="ECO:0000313" key="4">
    <source>
        <dbReference type="Proteomes" id="UP000266841"/>
    </source>
</evidence>
<reference evidence="3 4" key="1">
    <citation type="journal article" date="2012" name="Genome Biol.">
        <title>Genome and low-iron response of an oceanic diatom adapted to chronic iron limitation.</title>
        <authorList>
            <person name="Lommer M."/>
            <person name="Specht M."/>
            <person name="Roy A.S."/>
            <person name="Kraemer L."/>
            <person name="Andreson R."/>
            <person name="Gutowska M.A."/>
            <person name="Wolf J."/>
            <person name="Bergner S.V."/>
            <person name="Schilhabel M.B."/>
            <person name="Klostermeier U.C."/>
            <person name="Beiko R.G."/>
            <person name="Rosenstiel P."/>
            <person name="Hippler M."/>
            <person name="Laroche J."/>
        </authorList>
    </citation>
    <scope>NUCLEOTIDE SEQUENCE [LARGE SCALE GENOMIC DNA]</scope>
    <source>
        <strain evidence="3 4">CCMP1005</strain>
    </source>
</reference>
<dbReference type="GO" id="GO:0003676">
    <property type="term" value="F:nucleic acid binding"/>
    <property type="evidence" value="ECO:0007669"/>
    <property type="project" value="InterPro"/>
</dbReference>
<dbReference type="eggNOG" id="ENOG502SU4H">
    <property type="taxonomic scope" value="Eukaryota"/>
</dbReference>
<keyword evidence="4" id="KW-1185">Reference proteome</keyword>
<comment type="caution">
    <text evidence="3">The sequence shown here is derived from an EMBL/GenBank/DDBJ whole genome shotgun (WGS) entry which is preliminary data.</text>
</comment>
<dbReference type="InterPro" id="IPR036867">
    <property type="entry name" value="R3H_dom_sf"/>
</dbReference>
<dbReference type="EMBL" id="AGNL01003326">
    <property type="protein sequence ID" value="EJK74842.1"/>
    <property type="molecule type" value="Genomic_DNA"/>
</dbReference>
<accession>K0TPT2</accession>
<feature type="domain" description="SUZ" evidence="2">
    <location>
        <begin position="271"/>
        <end position="342"/>
    </location>
</feature>
<dbReference type="AlphaFoldDB" id="K0TPT2"/>
<feature type="compositionally biased region" description="Gly residues" evidence="1">
    <location>
        <begin position="466"/>
        <end position="476"/>
    </location>
</feature>
<dbReference type="InterPro" id="IPR024771">
    <property type="entry name" value="SUZ"/>
</dbReference>
<dbReference type="PANTHER" id="PTHR15672">
    <property type="entry name" value="CAMP-REGULATED PHOSPHOPROTEIN 21 RELATED R3H DOMAIN CONTAINING PROTEIN"/>
    <property type="match status" value="1"/>
</dbReference>
<dbReference type="PANTHER" id="PTHR15672:SF8">
    <property type="entry name" value="PROTEIN ENCORE"/>
    <property type="match status" value="1"/>
</dbReference>
<dbReference type="Pfam" id="PF12752">
    <property type="entry name" value="SUZ"/>
    <property type="match status" value="1"/>
</dbReference>
<dbReference type="OrthoDB" id="278430at2759"/>